<sequence>MTTNLAECINSILKRTRHLPITSVVQETYFRLTTLFPKQAVSYKGQMQGGHIWCRKVLQAINKSKVRANTMYTVCHNCDNLWFRVTEFDIPNQGITGKKYRVHLRNRICDYGSFDALRYPCTHAITACQNLCLDPMSYVDDVYKIEYIYNVWRHVFPPVPDERKWPSVSFAPFKLLPDRELRRKLKGRPCSSRIRNNMDIRETTNQQKLCGWCRNPGHTSRSCPNRNG</sequence>
<dbReference type="AlphaFoldDB" id="A0A9D3WER7"/>
<name>A0A9D3WER7_9ROSI</name>
<organism evidence="1 2">
    <name type="scientific">Gossypium stocksii</name>
    <dbReference type="NCBI Taxonomy" id="47602"/>
    <lineage>
        <taxon>Eukaryota</taxon>
        <taxon>Viridiplantae</taxon>
        <taxon>Streptophyta</taxon>
        <taxon>Embryophyta</taxon>
        <taxon>Tracheophyta</taxon>
        <taxon>Spermatophyta</taxon>
        <taxon>Magnoliopsida</taxon>
        <taxon>eudicotyledons</taxon>
        <taxon>Gunneridae</taxon>
        <taxon>Pentapetalae</taxon>
        <taxon>rosids</taxon>
        <taxon>malvids</taxon>
        <taxon>Malvales</taxon>
        <taxon>Malvaceae</taxon>
        <taxon>Malvoideae</taxon>
        <taxon>Gossypium</taxon>
    </lineage>
</organism>
<dbReference type="Proteomes" id="UP000828251">
    <property type="component" value="Unassembled WGS sequence"/>
</dbReference>
<protein>
    <recommendedName>
        <fullName evidence="3">SWIM-type domain-containing protein</fullName>
    </recommendedName>
</protein>
<accession>A0A9D3WER7</accession>
<dbReference type="EMBL" id="JAIQCV010000002">
    <property type="protein sequence ID" value="KAH1121868.1"/>
    <property type="molecule type" value="Genomic_DNA"/>
</dbReference>
<proteinExistence type="predicted"/>
<gene>
    <name evidence="1" type="ORF">J1N35_005028</name>
</gene>
<reference evidence="1 2" key="1">
    <citation type="journal article" date="2021" name="Plant Biotechnol. J.">
        <title>Multi-omics assisted identification of the key and species-specific regulatory components of drought-tolerant mechanisms in Gossypium stocksii.</title>
        <authorList>
            <person name="Yu D."/>
            <person name="Ke L."/>
            <person name="Zhang D."/>
            <person name="Wu Y."/>
            <person name="Sun Y."/>
            <person name="Mei J."/>
            <person name="Sun J."/>
            <person name="Sun Y."/>
        </authorList>
    </citation>
    <scope>NUCLEOTIDE SEQUENCE [LARGE SCALE GENOMIC DNA]</scope>
    <source>
        <strain evidence="2">cv. E1</strain>
        <tissue evidence="1">Leaf</tissue>
    </source>
</reference>
<evidence type="ECO:0000313" key="1">
    <source>
        <dbReference type="EMBL" id="KAH1121868.1"/>
    </source>
</evidence>
<evidence type="ECO:0008006" key="3">
    <source>
        <dbReference type="Google" id="ProtNLM"/>
    </source>
</evidence>
<comment type="caution">
    <text evidence="1">The sequence shown here is derived from an EMBL/GenBank/DDBJ whole genome shotgun (WGS) entry which is preliminary data.</text>
</comment>
<keyword evidence="2" id="KW-1185">Reference proteome</keyword>
<dbReference type="OrthoDB" id="987765at2759"/>
<evidence type="ECO:0000313" key="2">
    <source>
        <dbReference type="Proteomes" id="UP000828251"/>
    </source>
</evidence>